<protein>
    <submittedName>
        <fullName evidence="8">Subtilase family protein</fullName>
    </submittedName>
</protein>
<dbReference type="Proteomes" id="UP000324376">
    <property type="component" value="Unassembled WGS sequence"/>
</dbReference>
<proteinExistence type="inferred from homology"/>
<feature type="compositionally biased region" description="Polar residues" evidence="6">
    <location>
        <begin position="13"/>
        <end position="29"/>
    </location>
</feature>
<evidence type="ECO:0000256" key="5">
    <source>
        <dbReference type="PROSITE-ProRule" id="PRU01240"/>
    </source>
</evidence>
<dbReference type="PROSITE" id="PS00138">
    <property type="entry name" value="SUBTILASE_SER"/>
    <property type="match status" value="1"/>
</dbReference>
<evidence type="ECO:0000313" key="9">
    <source>
        <dbReference type="Proteomes" id="UP000324376"/>
    </source>
</evidence>
<dbReference type="InterPro" id="IPR023828">
    <property type="entry name" value="Peptidase_S8_Ser-AS"/>
</dbReference>
<dbReference type="Pfam" id="PF00082">
    <property type="entry name" value="Peptidase_S8"/>
    <property type="match status" value="1"/>
</dbReference>
<evidence type="ECO:0000256" key="4">
    <source>
        <dbReference type="ARBA" id="ARBA00022825"/>
    </source>
</evidence>
<dbReference type="GO" id="GO:0004252">
    <property type="term" value="F:serine-type endopeptidase activity"/>
    <property type="evidence" value="ECO:0007669"/>
    <property type="project" value="InterPro"/>
</dbReference>
<dbReference type="InterPro" id="IPR051048">
    <property type="entry name" value="Peptidase_S8/S53_subtilisin"/>
</dbReference>
<evidence type="ECO:0000313" key="8">
    <source>
        <dbReference type="EMBL" id="TYP76994.1"/>
    </source>
</evidence>
<comment type="similarity">
    <text evidence="1 5">Belongs to the peptidase S8 family.</text>
</comment>
<comment type="caution">
    <text evidence="8">The sequence shown here is derived from an EMBL/GenBank/DDBJ whole genome shotgun (WGS) entry which is preliminary data.</text>
</comment>
<dbReference type="InterPro" id="IPR036852">
    <property type="entry name" value="Peptidase_S8/S53_dom_sf"/>
</dbReference>
<dbReference type="GO" id="GO:0006508">
    <property type="term" value="P:proteolysis"/>
    <property type="evidence" value="ECO:0007669"/>
    <property type="project" value="UniProtKB-KW"/>
</dbReference>
<accession>A0A5S5CCA7</accession>
<dbReference type="RefSeq" id="WP_148781022.1">
    <property type="nucleotide sequence ID" value="NZ_VNHU01000001.1"/>
</dbReference>
<keyword evidence="2" id="KW-0645">Protease</keyword>
<feature type="region of interest" description="Disordered" evidence="6">
    <location>
        <begin position="1"/>
        <end position="31"/>
    </location>
</feature>
<evidence type="ECO:0000256" key="2">
    <source>
        <dbReference type="ARBA" id="ARBA00022670"/>
    </source>
</evidence>
<dbReference type="SUPFAM" id="SSF52743">
    <property type="entry name" value="Subtilisin-like"/>
    <property type="match status" value="1"/>
</dbReference>
<feature type="compositionally biased region" description="Basic and acidic residues" evidence="6">
    <location>
        <begin position="1"/>
        <end position="11"/>
    </location>
</feature>
<evidence type="ECO:0000256" key="1">
    <source>
        <dbReference type="ARBA" id="ARBA00011073"/>
    </source>
</evidence>
<evidence type="ECO:0000259" key="7">
    <source>
        <dbReference type="Pfam" id="PF00082"/>
    </source>
</evidence>
<feature type="domain" description="Peptidase S8/S53" evidence="7">
    <location>
        <begin position="24"/>
        <end position="242"/>
    </location>
</feature>
<dbReference type="Gene3D" id="3.40.50.200">
    <property type="entry name" value="Peptidase S8/S53 domain"/>
    <property type="match status" value="1"/>
</dbReference>
<comment type="caution">
    <text evidence="5">Lacks conserved residue(s) required for the propagation of feature annotation.</text>
</comment>
<dbReference type="AlphaFoldDB" id="A0A5S5CCA7"/>
<evidence type="ECO:0000256" key="6">
    <source>
        <dbReference type="SAM" id="MobiDB-lite"/>
    </source>
</evidence>
<dbReference type="OrthoDB" id="9798386at2"/>
<sequence>MSLTEDSREQVGDDQQNIKDTGYGSNTLGKNVDDLSHDTSVTSIMAALRSNDKGIDGISNAIKIMPLYFSAVGDYTDKDLALAIRYAVDNGAQIINLSHTKDFSMQEKWVDEALLYANENDVLIVGSAGNDNFNLDQEGSFDDHYPDDINEQGEEFIPNFIKVGAINPQANDIKWESSNYGKSFVDLFAPGMFIKVIYPKDKTNYGGGTSCAAPMVAGVAGLVKSYYPKLSALEIKKIIMDSGISYNINVEVEQEDGFKKTIPFSELSKSGKVVNAYNAILMAEEVSKAKEKTN</sequence>
<dbReference type="InterPro" id="IPR000209">
    <property type="entry name" value="Peptidase_S8/S53_dom"/>
</dbReference>
<dbReference type="PANTHER" id="PTHR43399">
    <property type="entry name" value="SUBTILISIN-RELATED"/>
    <property type="match status" value="1"/>
</dbReference>
<name>A0A5S5CCA7_9FLAO</name>
<evidence type="ECO:0000256" key="3">
    <source>
        <dbReference type="ARBA" id="ARBA00022801"/>
    </source>
</evidence>
<keyword evidence="3" id="KW-0378">Hydrolase</keyword>
<keyword evidence="9" id="KW-1185">Reference proteome</keyword>
<dbReference type="EMBL" id="VNHU01000001">
    <property type="protein sequence ID" value="TYP76994.1"/>
    <property type="molecule type" value="Genomic_DNA"/>
</dbReference>
<gene>
    <name evidence="8" type="ORF">BD809_101140</name>
</gene>
<reference evidence="8 9" key="1">
    <citation type="submission" date="2019-07" db="EMBL/GenBank/DDBJ databases">
        <title>Genomic Encyclopedia of Archaeal and Bacterial Type Strains, Phase II (KMG-II): from individual species to whole genera.</title>
        <authorList>
            <person name="Goeker M."/>
        </authorList>
    </citation>
    <scope>NUCLEOTIDE SEQUENCE [LARGE SCALE GENOMIC DNA]</scope>
    <source>
        <strain evidence="8 9">DSM 17527</strain>
    </source>
</reference>
<dbReference type="PANTHER" id="PTHR43399:SF4">
    <property type="entry name" value="CELL WALL-ASSOCIATED PROTEASE"/>
    <property type="match status" value="1"/>
</dbReference>
<organism evidence="8 9">
    <name type="scientific">Aquimarina intermedia</name>
    <dbReference type="NCBI Taxonomy" id="350814"/>
    <lineage>
        <taxon>Bacteria</taxon>
        <taxon>Pseudomonadati</taxon>
        <taxon>Bacteroidota</taxon>
        <taxon>Flavobacteriia</taxon>
        <taxon>Flavobacteriales</taxon>
        <taxon>Flavobacteriaceae</taxon>
        <taxon>Aquimarina</taxon>
    </lineage>
</organism>
<dbReference type="PROSITE" id="PS51892">
    <property type="entry name" value="SUBTILASE"/>
    <property type="match status" value="1"/>
</dbReference>
<keyword evidence="4" id="KW-0720">Serine protease</keyword>